<sequence>MGWMELLEEEWVQPSIEGRHSATGCLQDRALALLLFLLLQCRLRRLLEHLADTLLVLGGALQIGECSDLLCDGSSLLGFHRLLLHLLQLTDRLGVVAEILLVADQDDGDIRAEVTHLGRPLLGDILERVGRVDGEAHEDHVRVGVRERSQSVVVFLPRSIPQRQLHLLSIDLDVCDVVLEDSGDVPVRELVLGEDDEQTRLTARSVANDHQLLSYSGHFVEITQVWKLTSRWEKDCNFE</sequence>
<dbReference type="Proteomes" id="UP001328107">
    <property type="component" value="Unassembled WGS sequence"/>
</dbReference>
<comment type="caution">
    <text evidence="1">The sequence shown here is derived from an EMBL/GenBank/DDBJ whole genome shotgun (WGS) entry which is preliminary data.</text>
</comment>
<organism evidence="1 2">
    <name type="scientific">Pristionchus mayeri</name>
    <dbReference type="NCBI Taxonomy" id="1317129"/>
    <lineage>
        <taxon>Eukaryota</taxon>
        <taxon>Metazoa</taxon>
        <taxon>Ecdysozoa</taxon>
        <taxon>Nematoda</taxon>
        <taxon>Chromadorea</taxon>
        <taxon>Rhabditida</taxon>
        <taxon>Rhabditina</taxon>
        <taxon>Diplogasteromorpha</taxon>
        <taxon>Diplogasteroidea</taxon>
        <taxon>Neodiplogasteridae</taxon>
        <taxon>Pristionchus</taxon>
    </lineage>
</organism>
<proteinExistence type="predicted"/>
<feature type="non-terminal residue" evidence="1">
    <location>
        <position position="239"/>
    </location>
</feature>
<reference evidence="2" key="1">
    <citation type="submission" date="2022-10" db="EMBL/GenBank/DDBJ databases">
        <title>Genome assembly of Pristionchus species.</title>
        <authorList>
            <person name="Yoshida K."/>
            <person name="Sommer R.J."/>
        </authorList>
    </citation>
    <scope>NUCLEOTIDE SEQUENCE [LARGE SCALE GENOMIC DNA]</scope>
    <source>
        <strain evidence="2">RS5460</strain>
    </source>
</reference>
<protein>
    <submittedName>
        <fullName evidence="1">Uncharacterized protein</fullName>
    </submittedName>
</protein>
<gene>
    <name evidence="1" type="ORF">PMAYCL1PPCAC_19351</name>
</gene>
<name>A0AAN5I323_9BILA</name>
<evidence type="ECO:0000313" key="2">
    <source>
        <dbReference type="Proteomes" id="UP001328107"/>
    </source>
</evidence>
<dbReference type="EMBL" id="BTRK01000004">
    <property type="protein sequence ID" value="GMR49156.1"/>
    <property type="molecule type" value="Genomic_DNA"/>
</dbReference>
<evidence type="ECO:0000313" key="1">
    <source>
        <dbReference type="EMBL" id="GMR49156.1"/>
    </source>
</evidence>
<dbReference type="AlphaFoldDB" id="A0AAN5I323"/>
<accession>A0AAN5I323</accession>
<keyword evidence="2" id="KW-1185">Reference proteome</keyword>